<name>A0A1Y3PQB4_9BACI</name>
<dbReference type="NCBIfam" id="NF033559">
    <property type="entry name" value="transpos_IS1634"/>
    <property type="match status" value="1"/>
</dbReference>
<feature type="coiled-coil region" evidence="1">
    <location>
        <begin position="60"/>
        <end position="91"/>
    </location>
</feature>
<gene>
    <name evidence="3" type="ORF">BAA01_12355</name>
</gene>
<dbReference type="PANTHER" id="PTHR34614">
    <property type="match status" value="1"/>
</dbReference>
<protein>
    <recommendedName>
        <fullName evidence="2">Transposase IS4-like domain-containing protein</fullName>
    </recommendedName>
</protein>
<dbReference type="Pfam" id="PF01609">
    <property type="entry name" value="DDE_Tnp_1"/>
    <property type="match status" value="1"/>
</dbReference>
<dbReference type="EMBL" id="LZRT01000039">
    <property type="protein sequence ID" value="OUM89553.1"/>
    <property type="molecule type" value="Genomic_DNA"/>
</dbReference>
<dbReference type="PANTHER" id="PTHR34614:SF2">
    <property type="entry name" value="TRANSPOSASE IS4-LIKE DOMAIN-CONTAINING PROTEIN"/>
    <property type="match status" value="1"/>
</dbReference>
<proteinExistence type="predicted"/>
<dbReference type="GO" id="GO:0004803">
    <property type="term" value="F:transposase activity"/>
    <property type="evidence" value="ECO:0007669"/>
    <property type="project" value="InterPro"/>
</dbReference>
<accession>A0A1Y3PQB4</accession>
<dbReference type="InterPro" id="IPR002559">
    <property type="entry name" value="Transposase_11"/>
</dbReference>
<dbReference type="GO" id="GO:0006313">
    <property type="term" value="P:DNA transposition"/>
    <property type="evidence" value="ECO:0007669"/>
    <property type="project" value="InterPro"/>
</dbReference>
<sequence>MFLVCTYESIYGIIISNEVIPMYLQIFKNRGKEYVRIVESFRDPVTKKPKIRVIQNFGNKEKLLAENPNALEELQKKVEQMNAEKAQQCGLALTRRLEDFLDTKAFSPTKEGAPVENYGYEIYQMIWDELNLDSFFQYRQRKDTKFQFQTKIPIALMTFSRLLFPESKLSTFEGKGRFAREFPCELEQMYRSLSFLAGQKNHLEEHLNKQISKKLNRNLAVAFYDVTTYYFESVLADDLKKFGFSKDNKVNQVQVVMGLLIDDQGIPVGYDLFPGNTNDFRTLEPVLLRMKEQYGIKKIILVADRGLNSKGNLLFLKSLGFEYIMSFKIRSGSKKVKEMVLDESGYTYISPEFKWKKCEFQSFVRTKEKTHVLDDHLLITWSSKRAQKDRKDRERIIEKSKKLVESKSQLKAELKKGGKKYVQLTFLEDDHISFNEKQAEIDEQFDGYYAIQYSDPALSPEKVLEAYHGLWKIEESFRVLKSNFEARPIFVWTEESIKGHFVICYLALVIQRLLEYLLHTKGIDYSTEKIQDAIRSATITKVHLDGKEIFIKNKSDDVFSDILKAFGLEDIPAYGVKDKRTKTYLHTKK</sequence>
<dbReference type="AlphaFoldDB" id="A0A1Y3PQB4"/>
<evidence type="ECO:0000256" key="1">
    <source>
        <dbReference type="SAM" id="Coils"/>
    </source>
</evidence>
<dbReference type="SUPFAM" id="SSF53098">
    <property type="entry name" value="Ribonuclease H-like"/>
    <property type="match status" value="1"/>
</dbReference>
<comment type="caution">
    <text evidence="3">The sequence shown here is derived from an EMBL/GenBank/DDBJ whole genome shotgun (WGS) entry which is preliminary data.</text>
</comment>
<evidence type="ECO:0000313" key="3">
    <source>
        <dbReference type="EMBL" id="OUM89553.1"/>
    </source>
</evidence>
<organism evidence="3 4">
    <name type="scientific">Bacillus thermozeamaize</name>
    <dbReference type="NCBI Taxonomy" id="230954"/>
    <lineage>
        <taxon>Bacteria</taxon>
        <taxon>Bacillati</taxon>
        <taxon>Bacillota</taxon>
        <taxon>Bacilli</taxon>
        <taxon>Bacillales</taxon>
        <taxon>Bacillaceae</taxon>
        <taxon>Bacillus</taxon>
    </lineage>
</organism>
<dbReference type="InterPro" id="IPR047654">
    <property type="entry name" value="IS1634_transpos"/>
</dbReference>
<dbReference type="InterPro" id="IPR012337">
    <property type="entry name" value="RNaseH-like_sf"/>
</dbReference>
<evidence type="ECO:0000259" key="2">
    <source>
        <dbReference type="Pfam" id="PF01609"/>
    </source>
</evidence>
<dbReference type="GO" id="GO:0003677">
    <property type="term" value="F:DNA binding"/>
    <property type="evidence" value="ECO:0007669"/>
    <property type="project" value="InterPro"/>
</dbReference>
<evidence type="ECO:0000313" key="4">
    <source>
        <dbReference type="Proteomes" id="UP000196475"/>
    </source>
</evidence>
<dbReference type="Proteomes" id="UP000196475">
    <property type="component" value="Unassembled WGS sequence"/>
</dbReference>
<feature type="domain" description="Transposase IS4-like" evidence="2">
    <location>
        <begin position="255"/>
        <end position="509"/>
    </location>
</feature>
<reference evidence="4" key="1">
    <citation type="submission" date="2016-06" db="EMBL/GenBank/DDBJ databases">
        <authorList>
            <person name="Nascimento L."/>
            <person name="Pereira R.V."/>
            <person name="Martins L.F."/>
            <person name="Quaggio R.B."/>
            <person name="Silva A.M."/>
            <person name="Setubal J.C."/>
        </authorList>
    </citation>
    <scope>NUCLEOTIDE SEQUENCE [LARGE SCALE GENOMIC DNA]</scope>
</reference>
<keyword evidence="1" id="KW-0175">Coiled coil</keyword>